<dbReference type="AlphaFoldDB" id="A0A0F9N9B3"/>
<proteinExistence type="predicted"/>
<name>A0A0F9N9B3_9ZZZZ</name>
<gene>
    <name evidence="1" type="ORF">LCGC14_1056150</name>
</gene>
<protein>
    <submittedName>
        <fullName evidence="1">Uncharacterized protein</fullName>
    </submittedName>
</protein>
<dbReference type="EMBL" id="LAZR01004450">
    <property type="protein sequence ID" value="KKN08497.1"/>
    <property type="molecule type" value="Genomic_DNA"/>
</dbReference>
<comment type="caution">
    <text evidence="1">The sequence shown here is derived from an EMBL/GenBank/DDBJ whole genome shotgun (WGS) entry which is preliminary data.</text>
</comment>
<reference evidence="1" key="1">
    <citation type="journal article" date="2015" name="Nature">
        <title>Complex archaea that bridge the gap between prokaryotes and eukaryotes.</title>
        <authorList>
            <person name="Spang A."/>
            <person name="Saw J.H."/>
            <person name="Jorgensen S.L."/>
            <person name="Zaremba-Niedzwiedzka K."/>
            <person name="Martijn J."/>
            <person name="Lind A.E."/>
            <person name="van Eijk R."/>
            <person name="Schleper C."/>
            <person name="Guy L."/>
            <person name="Ettema T.J."/>
        </authorList>
    </citation>
    <scope>NUCLEOTIDE SEQUENCE</scope>
</reference>
<organism evidence="1">
    <name type="scientific">marine sediment metagenome</name>
    <dbReference type="NCBI Taxonomy" id="412755"/>
    <lineage>
        <taxon>unclassified sequences</taxon>
        <taxon>metagenomes</taxon>
        <taxon>ecological metagenomes</taxon>
    </lineage>
</organism>
<sequence>MMNHNNGNGSQPEVEPGLMSLNEVIGILIFGKDLRQVKRDKQCMTCPCDANEFKDDISRKEYLQSGMCQHCQDKVFG</sequence>
<evidence type="ECO:0000313" key="1">
    <source>
        <dbReference type="EMBL" id="KKN08497.1"/>
    </source>
</evidence>
<accession>A0A0F9N9B3</accession>